<dbReference type="EMBL" id="FOFP01000014">
    <property type="protein sequence ID" value="SER07615.1"/>
    <property type="molecule type" value="Genomic_DNA"/>
</dbReference>
<evidence type="ECO:0000256" key="11">
    <source>
        <dbReference type="SAM" id="MobiDB-lite"/>
    </source>
</evidence>
<reference evidence="15 16" key="1">
    <citation type="submission" date="2016-10" db="EMBL/GenBank/DDBJ databases">
        <authorList>
            <person name="Varghese N."/>
            <person name="Submissions S."/>
        </authorList>
    </citation>
    <scope>NUCLEOTIDE SEQUENCE [LARGE SCALE GENOMIC DNA]</scope>
    <source>
        <strain evidence="15 16">CIP 109853</strain>
    </source>
</reference>
<keyword evidence="7 12" id="KW-0472">Membrane</keyword>
<dbReference type="PANTHER" id="PTHR32089:SF55">
    <property type="entry name" value="METHYL ACCEPTING SENSORY TRANSDUCER WITH CACHE_2 SMALL MOLECULE BINDING DOMAIN"/>
    <property type="match status" value="1"/>
</dbReference>
<evidence type="ECO:0000256" key="4">
    <source>
        <dbReference type="ARBA" id="ARBA00022500"/>
    </source>
</evidence>
<keyword evidence="2" id="KW-1003">Cell membrane</keyword>
<evidence type="ECO:0000313" key="15">
    <source>
        <dbReference type="EMBL" id="SER07615.1"/>
    </source>
</evidence>
<feature type="transmembrane region" description="Helical" evidence="12">
    <location>
        <begin position="307"/>
        <end position="330"/>
    </location>
</feature>
<dbReference type="SMART" id="SM00304">
    <property type="entry name" value="HAMP"/>
    <property type="match status" value="1"/>
</dbReference>
<evidence type="ECO:0000259" key="13">
    <source>
        <dbReference type="PROSITE" id="PS50111"/>
    </source>
</evidence>
<feature type="transmembrane region" description="Helical" evidence="12">
    <location>
        <begin position="12"/>
        <end position="32"/>
    </location>
</feature>
<organism evidence="15 16">
    <name type="scientific">Pseudomonas cuatrocienegasensis</name>
    <dbReference type="NCBI Taxonomy" id="543360"/>
    <lineage>
        <taxon>Bacteria</taxon>
        <taxon>Pseudomonadati</taxon>
        <taxon>Pseudomonadota</taxon>
        <taxon>Gammaproteobacteria</taxon>
        <taxon>Pseudomonadales</taxon>
        <taxon>Pseudomonadaceae</taxon>
        <taxon>Pseudomonas</taxon>
    </lineage>
</organism>
<evidence type="ECO:0000256" key="7">
    <source>
        <dbReference type="ARBA" id="ARBA00023136"/>
    </source>
</evidence>
<evidence type="ECO:0000256" key="6">
    <source>
        <dbReference type="ARBA" id="ARBA00022989"/>
    </source>
</evidence>
<sequence>MLKTIQARYTAILLVFVLITAALTVAGIKLFIAPSLTTTDEHQLLNESGKIGEVIKTELAKIQAQQRVITETVPLLESPNIDTLMPSLVNQYGESKVFGGGIWPLPNKRTADRAKHSTFYHRDASGKLIENTHWNSPEAKNYFEQSWYLGGLQAPAGECNWATAYRDDASPEPRTNCAMAIRKDGALYGVSTIDMTLGFFNDLVAKKQAEINADLMIVEKDGTILSKNPKIPGDIILKNLSDFAQDSPFTAAVQASLKETASKLVESHYLNKDGDDFTLFVQPIEGTPWFMAIAQSTNILRAQSSKVLSTLAALQIPMVVLLVILMAFALRQLMKRLAVLKTNIDTLSTGDADLTKRIVIHADDEVGAVGQSVNNFIIYLQKMIAELSEASRIIGQGINQMRGHSRVANEVLTRHSAETDQAVTAITEMSSTAEDVARNAEQTASMTRSASEDARQSKNVVEQATSSVRSLIDEVDVTTLKVETMEKDADRINSILGVIGEIAGQTNLLALNAAIEAARAGEQGRGFAVVADEVRALAGRTQASTAEINEMLARLQDGVVAAVAAMNKTKQSCMATADNTAKVNIGLDGMADSIVRINDLSTQIATAAEEQSVVADEVNQNMVAVRNIVQELVAGGAESERITAELASSNEKLLDVVQRFKVS</sequence>
<feature type="region of interest" description="Disordered" evidence="11">
    <location>
        <begin position="441"/>
        <end position="460"/>
    </location>
</feature>
<dbReference type="PROSITE" id="PS50885">
    <property type="entry name" value="HAMP"/>
    <property type="match status" value="1"/>
</dbReference>
<name>A0ABY1BL09_9PSED</name>
<comment type="caution">
    <text evidence="15">The sequence shown here is derived from an EMBL/GenBank/DDBJ whole genome shotgun (WGS) entry which is preliminary data.</text>
</comment>
<dbReference type="InterPro" id="IPR003660">
    <property type="entry name" value="HAMP_dom"/>
</dbReference>
<feature type="domain" description="HAMP" evidence="14">
    <location>
        <begin position="331"/>
        <end position="385"/>
    </location>
</feature>
<evidence type="ECO:0000256" key="8">
    <source>
        <dbReference type="ARBA" id="ARBA00023224"/>
    </source>
</evidence>
<dbReference type="Pfam" id="PF00015">
    <property type="entry name" value="MCPsignal"/>
    <property type="match status" value="1"/>
</dbReference>
<dbReference type="Pfam" id="PF00672">
    <property type="entry name" value="HAMP"/>
    <property type="match status" value="1"/>
</dbReference>
<keyword evidence="16" id="KW-1185">Reference proteome</keyword>
<dbReference type="InterPro" id="IPR004089">
    <property type="entry name" value="MCPsignal_dom"/>
</dbReference>
<comment type="subcellular location">
    <subcellularLocation>
        <location evidence="1">Cell membrane</location>
        <topology evidence="1">Multi-pass membrane protein</topology>
    </subcellularLocation>
</comment>
<evidence type="ECO:0000256" key="3">
    <source>
        <dbReference type="ARBA" id="ARBA00022481"/>
    </source>
</evidence>
<dbReference type="Proteomes" id="UP000198512">
    <property type="component" value="Unassembled WGS sequence"/>
</dbReference>
<evidence type="ECO:0000256" key="5">
    <source>
        <dbReference type="ARBA" id="ARBA00022692"/>
    </source>
</evidence>
<dbReference type="SMART" id="SM00283">
    <property type="entry name" value="MA"/>
    <property type="match status" value="1"/>
</dbReference>
<gene>
    <name evidence="15" type="ORF">SAMN05216600_114129</name>
</gene>
<protein>
    <submittedName>
        <fullName evidence="15">Methyl-accepting chemotaxis protein</fullName>
    </submittedName>
</protein>
<evidence type="ECO:0000259" key="14">
    <source>
        <dbReference type="PROSITE" id="PS50885"/>
    </source>
</evidence>
<evidence type="ECO:0000256" key="10">
    <source>
        <dbReference type="PROSITE-ProRule" id="PRU00284"/>
    </source>
</evidence>
<keyword evidence="4" id="KW-0145">Chemotaxis</keyword>
<evidence type="ECO:0000256" key="12">
    <source>
        <dbReference type="SAM" id="Phobius"/>
    </source>
</evidence>
<keyword evidence="5 12" id="KW-0812">Transmembrane</keyword>
<dbReference type="PROSITE" id="PS50111">
    <property type="entry name" value="CHEMOTAXIS_TRANSDUC_2"/>
    <property type="match status" value="1"/>
</dbReference>
<evidence type="ECO:0000256" key="2">
    <source>
        <dbReference type="ARBA" id="ARBA00022475"/>
    </source>
</evidence>
<evidence type="ECO:0000256" key="9">
    <source>
        <dbReference type="ARBA" id="ARBA00029447"/>
    </source>
</evidence>
<dbReference type="InterPro" id="IPR033479">
    <property type="entry name" value="dCache_1"/>
</dbReference>
<evidence type="ECO:0000313" key="16">
    <source>
        <dbReference type="Proteomes" id="UP000198512"/>
    </source>
</evidence>
<dbReference type="Gene3D" id="3.30.450.20">
    <property type="entry name" value="PAS domain"/>
    <property type="match status" value="2"/>
</dbReference>
<dbReference type="Pfam" id="PF02743">
    <property type="entry name" value="dCache_1"/>
    <property type="match status" value="1"/>
</dbReference>
<comment type="similarity">
    <text evidence="9">Belongs to the methyl-accepting chemotaxis (MCP) protein family.</text>
</comment>
<dbReference type="Gene3D" id="1.10.287.950">
    <property type="entry name" value="Methyl-accepting chemotaxis protein"/>
    <property type="match status" value="1"/>
</dbReference>
<accession>A0ABY1BL09</accession>
<keyword evidence="3" id="KW-0488">Methylation</keyword>
<dbReference type="CDD" id="cd11386">
    <property type="entry name" value="MCP_signal"/>
    <property type="match status" value="1"/>
</dbReference>
<keyword evidence="8 10" id="KW-0807">Transducer</keyword>
<keyword evidence="6 12" id="KW-1133">Transmembrane helix</keyword>
<proteinExistence type="inferred from homology"/>
<evidence type="ECO:0000256" key="1">
    <source>
        <dbReference type="ARBA" id="ARBA00004651"/>
    </source>
</evidence>
<feature type="domain" description="Methyl-accepting transducer" evidence="13">
    <location>
        <begin position="390"/>
        <end position="626"/>
    </location>
</feature>
<dbReference type="PANTHER" id="PTHR32089">
    <property type="entry name" value="METHYL-ACCEPTING CHEMOTAXIS PROTEIN MCPB"/>
    <property type="match status" value="1"/>
</dbReference>
<dbReference type="SUPFAM" id="SSF58104">
    <property type="entry name" value="Methyl-accepting chemotaxis protein (MCP) signaling domain"/>
    <property type="match status" value="1"/>
</dbReference>